<protein>
    <recommendedName>
        <fullName evidence="1">HAT C-terminal dimerisation domain-containing protein</fullName>
    </recommendedName>
</protein>
<dbReference type="PANTHER" id="PTHR32166">
    <property type="entry name" value="OSJNBA0013A04.12 PROTEIN"/>
    <property type="match status" value="1"/>
</dbReference>
<comment type="caution">
    <text evidence="2">The sequence shown here is derived from an EMBL/GenBank/DDBJ whole genome shotgun (WGS) entry which is preliminary data.</text>
</comment>
<organism evidence="2 3">
    <name type="scientific">Papaver nudicaule</name>
    <name type="common">Iceland poppy</name>
    <dbReference type="NCBI Taxonomy" id="74823"/>
    <lineage>
        <taxon>Eukaryota</taxon>
        <taxon>Viridiplantae</taxon>
        <taxon>Streptophyta</taxon>
        <taxon>Embryophyta</taxon>
        <taxon>Tracheophyta</taxon>
        <taxon>Spermatophyta</taxon>
        <taxon>Magnoliopsida</taxon>
        <taxon>Ranunculales</taxon>
        <taxon>Papaveraceae</taxon>
        <taxon>Papaveroideae</taxon>
        <taxon>Papaver</taxon>
    </lineage>
</organism>
<evidence type="ECO:0000313" key="3">
    <source>
        <dbReference type="Proteomes" id="UP001177140"/>
    </source>
</evidence>
<feature type="non-terminal residue" evidence="2">
    <location>
        <position position="1"/>
    </location>
</feature>
<dbReference type="SUPFAM" id="SSF53098">
    <property type="entry name" value="Ribonuclease H-like"/>
    <property type="match status" value="1"/>
</dbReference>
<accession>A0AA42AQ05</accession>
<dbReference type="PANTHER" id="PTHR32166:SF121">
    <property type="entry name" value="DUF659 DOMAIN-CONTAINING PROTEIN"/>
    <property type="match status" value="1"/>
</dbReference>
<dbReference type="GO" id="GO:0046983">
    <property type="term" value="F:protein dimerization activity"/>
    <property type="evidence" value="ECO:0007669"/>
    <property type="project" value="InterPro"/>
</dbReference>
<reference evidence="2" key="1">
    <citation type="submission" date="2022-03" db="EMBL/GenBank/DDBJ databases">
        <title>A functionally conserved STORR gene fusion in Papaver species that diverged 16.8 million years ago.</title>
        <authorList>
            <person name="Catania T."/>
        </authorList>
    </citation>
    <scope>NUCLEOTIDE SEQUENCE</scope>
    <source>
        <strain evidence="2">S-191538</strain>
    </source>
</reference>
<dbReference type="Proteomes" id="UP001177140">
    <property type="component" value="Unassembled WGS sequence"/>
</dbReference>
<sequence>EWWKNFGCATPNLQKLAIRILSQTCSSSGCERNWSVFERIHSKKRNRLEHKRLNDLVYVHYNLRLKTRNKTRKTFYDPIDFDAIDLTEDLVVDDEPDQIDVDELEAIAADLTIPIFENPSQRNHDLPQAREVEDDGTAANWNESNETNDLELEDDMMYGEHVVNEAGLRF</sequence>
<evidence type="ECO:0000259" key="1">
    <source>
        <dbReference type="Pfam" id="PF05699"/>
    </source>
</evidence>
<evidence type="ECO:0000313" key="2">
    <source>
        <dbReference type="EMBL" id="MCL7038744.1"/>
    </source>
</evidence>
<gene>
    <name evidence="2" type="ORF">MKW94_019191</name>
</gene>
<proteinExistence type="predicted"/>
<dbReference type="EMBL" id="JAJJMA010193629">
    <property type="protein sequence ID" value="MCL7038744.1"/>
    <property type="molecule type" value="Genomic_DNA"/>
</dbReference>
<keyword evidence="3" id="KW-1185">Reference proteome</keyword>
<dbReference type="InterPro" id="IPR012337">
    <property type="entry name" value="RNaseH-like_sf"/>
</dbReference>
<dbReference type="InterPro" id="IPR008906">
    <property type="entry name" value="HATC_C_dom"/>
</dbReference>
<feature type="domain" description="HAT C-terminal dimerisation" evidence="1">
    <location>
        <begin position="1"/>
        <end position="63"/>
    </location>
</feature>
<name>A0AA42AQ05_PAPNU</name>
<dbReference type="Pfam" id="PF05699">
    <property type="entry name" value="Dimer_Tnp_hAT"/>
    <property type="match status" value="1"/>
</dbReference>
<dbReference type="AlphaFoldDB" id="A0AA42AQ05"/>